<evidence type="ECO:0000313" key="2">
    <source>
        <dbReference type="Proteomes" id="UP000540787"/>
    </source>
</evidence>
<proteinExistence type="predicted"/>
<evidence type="ECO:0008006" key="3">
    <source>
        <dbReference type="Google" id="ProtNLM"/>
    </source>
</evidence>
<sequence length="213" mass="22432">MLAAVESPAACAPRTTQAAGTKVLSEDFGNLADSPGWVRINRSIPLGAPWCQGDPDIFPAQAGPPGAYAVASCLSAAHGVGRVDNWLITPTLTLSGPTTLSFFTSRERVDGFDDLLEVRYGSGSGTAAASFDTLLASIGGAVDFPAQWQPWHLDLTVDGTGRFAFRHLGDAARLSHVGLDTVRVVTRLPEPTSRLLLADGLGVLGLLRRQESH</sequence>
<name>A0A7W9U7M1_9BURK</name>
<dbReference type="NCBIfam" id="NF038128">
    <property type="entry name" value="choice_anch_J"/>
    <property type="match status" value="1"/>
</dbReference>
<reference evidence="1 2" key="1">
    <citation type="submission" date="2020-08" db="EMBL/GenBank/DDBJ databases">
        <title>The Agave Microbiome: Exploring the role of microbial communities in plant adaptations to desert environments.</title>
        <authorList>
            <person name="Partida-Martinez L.P."/>
        </authorList>
    </citation>
    <scope>NUCLEOTIDE SEQUENCE [LARGE SCALE GENOMIC DNA]</scope>
    <source>
        <strain evidence="1 2">AT3.2</strain>
    </source>
</reference>
<comment type="caution">
    <text evidence="1">The sequence shown here is derived from an EMBL/GenBank/DDBJ whole genome shotgun (WGS) entry which is preliminary data.</text>
</comment>
<keyword evidence="2" id="KW-1185">Reference proteome</keyword>
<dbReference type="Gene3D" id="2.60.120.200">
    <property type="match status" value="1"/>
</dbReference>
<dbReference type="Proteomes" id="UP000540787">
    <property type="component" value="Unassembled WGS sequence"/>
</dbReference>
<evidence type="ECO:0000313" key="1">
    <source>
        <dbReference type="EMBL" id="MBB6132505.1"/>
    </source>
</evidence>
<organism evidence="1 2">
    <name type="scientific">Massilia aurea</name>
    <dbReference type="NCBI Taxonomy" id="373040"/>
    <lineage>
        <taxon>Bacteria</taxon>
        <taxon>Pseudomonadati</taxon>
        <taxon>Pseudomonadota</taxon>
        <taxon>Betaproteobacteria</taxon>
        <taxon>Burkholderiales</taxon>
        <taxon>Oxalobacteraceae</taxon>
        <taxon>Telluria group</taxon>
        <taxon>Massilia</taxon>
    </lineage>
</organism>
<accession>A0A7W9U7M1</accession>
<dbReference type="EMBL" id="JACHBX010000001">
    <property type="protein sequence ID" value="MBB6132505.1"/>
    <property type="molecule type" value="Genomic_DNA"/>
</dbReference>
<protein>
    <recommendedName>
        <fullName evidence="3">PEP-CTERM protein-sorting domain-containing protein</fullName>
    </recommendedName>
</protein>
<gene>
    <name evidence="1" type="ORF">HD842_000616</name>
</gene>
<dbReference type="AlphaFoldDB" id="A0A7W9U7M1"/>